<comment type="caution">
    <text evidence="4">The sequence shown here is derived from an EMBL/GenBank/DDBJ whole genome shotgun (WGS) entry which is preliminary data.</text>
</comment>
<dbReference type="NCBIfam" id="NF007807">
    <property type="entry name" value="PRK10514.1"/>
    <property type="match status" value="1"/>
</dbReference>
<dbReference type="Gene3D" id="3.40.630.30">
    <property type="match status" value="1"/>
</dbReference>
<name>A0ABQ0WCE9_9GAMM</name>
<dbReference type="SUPFAM" id="SSF55729">
    <property type="entry name" value="Acyl-CoA N-acyltransferases (Nat)"/>
    <property type="match status" value="1"/>
</dbReference>
<dbReference type="EMBL" id="BJXU01000038">
    <property type="protein sequence ID" value="GEN23270.1"/>
    <property type="molecule type" value="Genomic_DNA"/>
</dbReference>
<evidence type="ECO:0000256" key="1">
    <source>
        <dbReference type="ARBA" id="ARBA00022679"/>
    </source>
</evidence>
<evidence type="ECO:0000256" key="2">
    <source>
        <dbReference type="ARBA" id="ARBA00023315"/>
    </source>
</evidence>
<keyword evidence="5" id="KW-1185">Reference proteome</keyword>
<keyword evidence="2" id="KW-0012">Acyltransferase</keyword>
<dbReference type="PROSITE" id="PS51186">
    <property type="entry name" value="GNAT"/>
    <property type="match status" value="1"/>
</dbReference>
<evidence type="ECO:0000313" key="4">
    <source>
        <dbReference type="EMBL" id="GEN23270.1"/>
    </source>
</evidence>
<dbReference type="InterPro" id="IPR016181">
    <property type="entry name" value="Acyl_CoA_acyltransferase"/>
</dbReference>
<reference evidence="4 5" key="1">
    <citation type="submission" date="2019-07" db="EMBL/GenBank/DDBJ databases">
        <title>Whole genome shotgun sequence of Halomonas cupida NBRC 102219.</title>
        <authorList>
            <person name="Hosoyama A."/>
            <person name="Uohara A."/>
            <person name="Ohji S."/>
            <person name="Ichikawa N."/>
        </authorList>
    </citation>
    <scope>NUCLEOTIDE SEQUENCE [LARGE SCALE GENOMIC DNA]</scope>
    <source>
        <strain evidence="4 5">NBRC 102219</strain>
    </source>
</reference>
<sequence>MVNIARPDKADHLKLLEVWEASVRATHDFLAEEDLLALKPLILEQYLDAVELTCARDTHGEIVGFSGALDGNLEMLFVAPQARGTGIGSRLVRHAIDHQGIARVDVNEQNEQALAFYRHIGFQITGRSPLDGQGKPYPLLHMALTNM</sequence>
<proteinExistence type="predicted"/>
<keyword evidence="1" id="KW-0808">Transferase</keyword>
<dbReference type="PANTHER" id="PTHR43800">
    <property type="entry name" value="PEPTIDYL-LYSINE N-ACETYLTRANSFERASE YJAB"/>
    <property type="match status" value="1"/>
</dbReference>
<accession>A0ABQ0WCE9</accession>
<gene>
    <name evidence="4" type="ORF">HCU01_12190</name>
</gene>
<dbReference type="Pfam" id="PF13508">
    <property type="entry name" value="Acetyltransf_7"/>
    <property type="match status" value="1"/>
</dbReference>
<evidence type="ECO:0000313" key="5">
    <source>
        <dbReference type="Proteomes" id="UP000321726"/>
    </source>
</evidence>
<dbReference type="Proteomes" id="UP000321726">
    <property type="component" value="Unassembled WGS sequence"/>
</dbReference>
<dbReference type="InterPro" id="IPR000182">
    <property type="entry name" value="GNAT_dom"/>
</dbReference>
<feature type="domain" description="N-acetyltransferase" evidence="3">
    <location>
        <begin position="16"/>
        <end position="147"/>
    </location>
</feature>
<organism evidence="4 5">
    <name type="scientific">Halomonas cupida</name>
    <dbReference type="NCBI Taxonomy" id="44933"/>
    <lineage>
        <taxon>Bacteria</taxon>
        <taxon>Pseudomonadati</taxon>
        <taxon>Pseudomonadota</taxon>
        <taxon>Gammaproteobacteria</taxon>
        <taxon>Oceanospirillales</taxon>
        <taxon>Halomonadaceae</taxon>
        <taxon>Halomonas</taxon>
    </lineage>
</organism>
<dbReference type="PANTHER" id="PTHR43800:SF1">
    <property type="entry name" value="PEPTIDYL-LYSINE N-ACETYLTRANSFERASE YJAB"/>
    <property type="match status" value="1"/>
</dbReference>
<dbReference type="CDD" id="cd04301">
    <property type="entry name" value="NAT_SF"/>
    <property type="match status" value="1"/>
</dbReference>
<evidence type="ECO:0000259" key="3">
    <source>
        <dbReference type="PROSITE" id="PS51186"/>
    </source>
</evidence>
<protein>
    <submittedName>
        <fullName evidence="4">GCN5 family N-acetyltransferase</fullName>
    </submittedName>
</protein>